<evidence type="ECO:0000256" key="2">
    <source>
        <dbReference type="ARBA" id="ARBA00022448"/>
    </source>
</evidence>
<feature type="transmembrane region" description="Helical" evidence="8">
    <location>
        <begin position="410"/>
        <end position="430"/>
    </location>
</feature>
<dbReference type="PANTHER" id="PTHR23517:SF3">
    <property type="entry name" value="INTEGRAL MEMBRANE TRANSPORT PROTEIN"/>
    <property type="match status" value="1"/>
</dbReference>
<feature type="transmembrane region" description="Helical" evidence="8">
    <location>
        <begin position="204"/>
        <end position="225"/>
    </location>
</feature>
<feature type="compositionally biased region" description="Basic and acidic residues" evidence="7">
    <location>
        <begin position="9"/>
        <end position="18"/>
    </location>
</feature>
<dbReference type="InterPro" id="IPR020846">
    <property type="entry name" value="MFS_dom"/>
</dbReference>
<dbReference type="EMBL" id="CP104013">
    <property type="protein sequence ID" value="UYP45087.1"/>
    <property type="molecule type" value="Genomic_DNA"/>
</dbReference>
<feature type="region of interest" description="Disordered" evidence="7">
    <location>
        <begin position="1"/>
        <end position="21"/>
    </location>
</feature>
<dbReference type="Gene3D" id="1.20.1250.20">
    <property type="entry name" value="MFS general substrate transporter like domains"/>
    <property type="match status" value="1"/>
</dbReference>
<feature type="transmembrane region" description="Helical" evidence="8">
    <location>
        <begin position="48"/>
        <end position="66"/>
    </location>
</feature>
<evidence type="ECO:0000256" key="6">
    <source>
        <dbReference type="ARBA" id="ARBA00023136"/>
    </source>
</evidence>
<dbReference type="SUPFAM" id="SSF103473">
    <property type="entry name" value="MFS general substrate transporter"/>
    <property type="match status" value="1"/>
</dbReference>
<organism evidence="10 11">
    <name type="scientific">Candidatus Lokiarchaeum ossiferum</name>
    <dbReference type="NCBI Taxonomy" id="2951803"/>
    <lineage>
        <taxon>Archaea</taxon>
        <taxon>Promethearchaeati</taxon>
        <taxon>Promethearchaeota</taxon>
        <taxon>Promethearchaeia</taxon>
        <taxon>Promethearchaeales</taxon>
        <taxon>Promethearchaeaceae</taxon>
        <taxon>Candidatus Lokiarchaeum</taxon>
    </lineage>
</organism>
<evidence type="ECO:0000313" key="11">
    <source>
        <dbReference type="Proteomes" id="UP001208689"/>
    </source>
</evidence>
<feature type="transmembrane region" description="Helical" evidence="8">
    <location>
        <begin position="436"/>
        <end position="455"/>
    </location>
</feature>
<feature type="transmembrane region" description="Helical" evidence="8">
    <location>
        <begin position="314"/>
        <end position="332"/>
    </location>
</feature>
<protein>
    <recommendedName>
        <fullName evidence="9">Major facilitator superfamily (MFS) profile domain-containing protein</fullName>
    </recommendedName>
</protein>
<proteinExistence type="predicted"/>
<sequence length="475" mass="53292">MIEISASKIPEREKKDHFSTNSDNCEINIDNNSKKYLITPDFEPMIKIIYWNSLGFFFFGFIIPWVTAQLMDASGTELGFVVASQTVGGLISSPIVGYLTDKISKKKLVLIGSTGRGFAYVIMYFGICFTSIYVFAIGIFIQGLTVGYFWTPLNALIAQKSHKTYRASAFGKQGGMIGKGNLVGSIITFSYFGLMNFLVPNQIWLIYIPLLFYMCFNVFAGLKFYHEVDEKLTFDNYIKSLKDSSLAHLIDSTEEIMVRGDKNQAEIQPSVARKGLIIGLTFLMFAFFVAAINQSLTRPFLQVFLTETMQIQNGFIVMLIYFPSEVLSQLLAPKLGEQADKLNASIGVVIISGFGALITWFLISTNSPIIFGLILIFDTTFAWGGNLIFQNLLSRVSKNNRGKVFGLQNWITLLGAVAGPILGGLLWDNFTHKTPFLMSIFIELLLIPLFLLAIYKLNPFIEEKIDKKKTRDLIK</sequence>
<feature type="transmembrane region" description="Helical" evidence="8">
    <location>
        <begin position="369"/>
        <end position="389"/>
    </location>
</feature>
<feature type="transmembrane region" description="Helical" evidence="8">
    <location>
        <begin position="78"/>
        <end position="99"/>
    </location>
</feature>
<gene>
    <name evidence="10" type="ORF">NEF87_001372</name>
</gene>
<evidence type="ECO:0000256" key="1">
    <source>
        <dbReference type="ARBA" id="ARBA00004651"/>
    </source>
</evidence>
<evidence type="ECO:0000256" key="3">
    <source>
        <dbReference type="ARBA" id="ARBA00022475"/>
    </source>
</evidence>
<accession>A0ABY6HQC5</accession>
<reference evidence="10" key="1">
    <citation type="submission" date="2022-09" db="EMBL/GenBank/DDBJ databases">
        <title>Actin cytoskeleton and complex cell architecture in an #Asgard archaeon.</title>
        <authorList>
            <person name="Ponce Toledo R.I."/>
            <person name="Schleper C."/>
            <person name="Rodrigues Oliveira T."/>
            <person name="Wollweber F."/>
            <person name="Xu J."/>
            <person name="Rittmann S."/>
            <person name="Klingl A."/>
            <person name="Pilhofer M."/>
        </authorList>
    </citation>
    <scope>NUCLEOTIDE SEQUENCE</scope>
    <source>
        <strain evidence="10">B-35</strain>
    </source>
</reference>
<feature type="domain" description="Major facilitator superfamily (MFS) profile" evidence="9">
    <location>
        <begin position="1"/>
        <end position="458"/>
    </location>
</feature>
<dbReference type="PANTHER" id="PTHR23517">
    <property type="entry name" value="RESISTANCE PROTEIN MDTM, PUTATIVE-RELATED-RELATED"/>
    <property type="match status" value="1"/>
</dbReference>
<feature type="transmembrane region" description="Helical" evidence="8">
    <location>
        <begin position="108"/>
        <end position="127"/>
    </location>
</feature>
<feature type="transmembrane region" description="Helical" evidence="8">
    <location>
        <begin position="344"/>
        <end position="363"/>
    </location>
</feature>
<dbReference type="Pfam" id="PF07690">
    <property type="entry name" value="MFS_1"/>
    <property type="match status" value="1"/>
</dbReference>
<evidence type="ECO:0000256" key="8">
    <source>
        <dbReference type="SAM" id="Phobius"/>
    </source>
</evidence>
<dbReference type="Proteomes" id="UP001208689">
    <property type="component" value="Chromosome"/>
</dbReference>
<keyword evidence="2" id="KW-0813">Transport</keyword>
<keyword evidence="4 8" id="KW-0812">Transmembrane</keyword>
<keyword evidence="6 8" id="KW-0472">Membrane</keyword>
<evidence type="ECO:0000256" key="5">
    <source>
        <dbReference type="ARBA" id="ARBA00022989"/>
    </source>
</evidence>
<comment type="subcellular location">
    <subcellularLocation>
        <location evidence="1">Cell membrane</location>
        <topology evidence="1">Multi-pass membrane protein</topology>
    </subcellularLocation>
</comment>
<dbReference type="InterPro" id="IPR011701">
    <property type="entry name" value="MFS"/>
</dbReference>
<feature type="transmembrane region" description="Helical" evidence="8">
    <location>
        <begin position="178"/>
        <end position="198"/>
    </location>
</feature>
<keyword evidence="5 8" id="KW-1133">Transmembrane helix</keyword>
<evidence type="ECO:0000256" key="7">
    <source>
        <dbReference type="SAM" id="MobiDB-lite"/>
    </source>
</evidence>
<keyword evidence="3" id="KW-1003">Cell membrane</keyword>
<dbReference type="PROSITE" id="PS50850">
    <property type="entry name" value="MFS"/>
    <property type="match status" value="1"/>
</dbReference>
<evidence type="ECO:0000259" key="9">
    <source>
        <dbReference type="PROSITE" id="PS50850"/>
    </source>
</evidence>
<evidence type="ECO:0000313" key="10">
    <source>
        <dbReference type="EMBL" id="UYP45087.1"/>
    </source>
</evidence>
<name>A0ABY6HQC5_9ARCH</name>
<feature type="transmembrane region" description="Helical" evidence="8">
    <location>
        <begin position="133"/>
        <end position="157"/>
    </location>
</feature>
<evidence type="ECO:0000256" key="4">
    <source>
        <dbReference type="ARBA" id="ARBA00022692"/>
    </source>
</evidence>
<dbReference type="InterPro" id="IPR050171">
    <property type="entry name" value="MFS_Transporters"/>
</dbReference>
<dbReference type="InterPro" id="IPR036259">
    <property type="entry name" value="MFS_trans_sf"/>
</dbReference>
<keyword evidence="11" id="KW-1185">Reference proteome</keyword>
<feature type="transmembrane region" description="Helical" evidence="8">
    <location>
        <begin position="276"/>
        <end position="294"/>
    </location>
</feature>